<dbReference type="EMBL" id="JBHTKA010000008">
    <property type="protein sequence ID" value="MFD1002138.1"/>
    <property type="molecule type" value="Genomic_DNA"/>
</dbReference>
<comment type="caution">
    <text evidence="2">The sequence shown here is derived from an EMBL/GenBank/DDBJ whole genome shotgun (WGS) entry which is preliminary data.</text>
</comment>
<reference evidence="3" key="1">
    <citation type="journal article" date="2019" name="Int. J. Syst. Evol. Microbiol.">
        <title>The Global Catalogue of Microorganisms (GCM) 10K type strain sequencing project: providing services to taxonomists for standard genome sequencing and annotation.</title>
        <authorList>
            <consortium name="The Broad Institute Genomics Platform"/>
            <consortium name="The Broad Institute Genome Sequencing Center for Infectious Disease"/>
            <person name="Wu L."/>
            <person name="Ma J."/>
        </authorList>
    </citation>
    <scope>NUCLEOTIDE SEQUENCE [LARGE SCALE GENOMIC DNA]</scope>
    <source>
        <strain evidence="3">CCUG 58938</strain>
    </source>
</reference>
<keyword evidence="3" id="KW-1185">Reference proteome</keyword>
<feature type="compositionally biased region" description="Basic residues" evidence="1">
    <location>
        <begin position="1"/>
        <end position="13"/>
    </location>
</feature>
<protein>
    <submittedName>
        <fullName evidence="2">Uncharacterized protein</fullName>
    </submittedName>
</protein>
<dbReference type="RefSeq" id="WP_377582954.1">
    <property type="nucleotide sequence ID" value="NZ_JBHTKA010000008.1"/>
</dbReference>
<evidence type="ECO:0000256" key="1">
    <source>
        <dbReference type="SAM" id="MobiDB-lite"/>
    </source>
</evidence>
<feature type="compositionally biased region" description="Basic and acidic residues" evidence="1">
    <location>
        <begin position="58"/>
        <end position="74"/>
    </location>
</feature>
<dbReference type="Proteomes" id="UP001597112">
    <property type="component" value="Unassembled WGS sequence"/>
</dbReference>
<name>A0ABW3K7T7_9BACT</name>
<sequence length="93" mass="10571">MKVHAKQQKRVGQKKQDPKRPVATRKPGEKPSVPATEEEVSAQTEQAVANESATSVPETKDWEKQPRVNEDDQRNIVNNPEHAQQEITDHHDK</sequence>
<evidence type="ECO:0000313" key="3">
    <source>
        <dbReference type="Proteomes" id="UP001597112"/>
    </source>
</evidence>
<gene>
    <name evidence="2" type="ORF">ACFQ21_22625</name>
</gene>
<evidence type="ECO:0000313" key="2">
    <source>
        <dbReference type="EMBL" id="MFD1002138.1"/>
    </source>
</evidence>
<accession>A0ABW3K7T7</accession>
<organism evidence="2 3">
    <name type="scientific">Ohtaekwangia kribbensis</name>
    <dbReference type="NCBI Taxonomy" id="688913"/>
    <lineage>
        <taxon>Bacteria</taxon>
        <taxon>Pseudomonadati</taxon>
        <taxon>Bacteroidota</taxon>
        <taxon>Cytophagia</taxon>
        <taxon>Cytophagales</taxon>
        <taxon>Fulvivirgaceae</taxon>
        <taxon>Ohtaekwangia</taxon>
    </lineage>
</organism>
<proteinExistence type="predicted"/>
<feature type="compositionally biased region" description="Basic and acidic residues" evidence="1">
    <location>
        <begin position="83"/>
        <end position="93"/>
    </location>
</feature>
<feature type="region of interest" description="Disordered" evidence="1">
    <location>
        <begin position="1"/>
        <end position="93"/>
    </location>
</feature>
<feature type="compositionally biased region" description="Polar residues" evidence="1">
    <location>
        <begin position="41"/>
        <end position="57"/>
    </location>
</feature>